<feature type="chain" id="PRO_5042208421" description="Secreted protein" evidence="1">
    <location>
        <begin position="24"/>
        <end position="106"/>
    </location>
</feature>
<feature type="signal peptide" evidence="1">
    <location>
        <begin position="1"/>
        <end position="23"/>
    </location>
</feature>
<accession>A0AAD7KC74</accession>
<name>A0AAD7KC74_9AGAR</name>
<dbReference type="EMBL" id="JARJLG010000003">
    <property type="protein sequence ID" value="KAJ7782381.1"/>
    <property type="molecule type" value="Genomic_DNA"/>
</dbReference>
<dbReference type="Proteomes" id="UP001215280">
    <property type="component" value="Unassembled WGS sequence"/>
</dbReference>
<evidence type="ECO:0000256" key="1">
    <source>
        <dbReference type="SAM" id="SignalP"/>
    </source>
</evidence>
<dbReference type="AlphaFoldDB" id="A0AAD7KC74"/>
<organism evidence="2 3">
    <name type="scientific">Mycena maculata</name>
    <dbReference type="NCBI Taxonomy" id="230809"/>
    <lineage>
        <taxon>Eukaryota</taxon>
        <taxon>Fungi</taxon>
        <taxon>Dikarya</taxon>
        <taxon>Basidiomycota</taxon>
        <taxon>Agaricomycotina</taxon>
        <taxon>Agaricomycetes</taxon>
        <taxon>Agaricomycetidae</taxon>
        <taxon>Agaricales</taxon>
        <taxon>Marasmiineae</taxon>
        <taxon>Mycenaceae</taxon>
        <taxon>Mycena</taxon>
    </lineage>
</organism>
<evidence type="ECO:0008006" key="4">
    <source>
        <dbReference type="Google" id="ProtNLM"/>
    </source>
</evidence>
<proteinExistence type="predicted"/>
<comment type="caution">
    <text evidence="2">The sequence shown here is derived from an EMBL/GenBank/DDBJ whole genome shotgun (WGS) entry which is preliminary data.</text>
</comment>
<evidence type="ECO:0000313" key="3">
    <source>
        <dbReference type="Proteomes" id="UP001215280"/>
    </source>
</evidence>
<reference evidence="2" key="1">
    <citation type="submission" date="2023-03" db="EMBL/GenBank/DDBJ databases">
        <title>Massive genome expansion in bonnet fungi (Mycena s.s.) driven by repeated elements and novel gene families across ecological guilds.</title>
        <authorList>
            <consortium name="Lawrence Berkeley National Laboratory"/>
            <person name="Harder C.B."/>
            <person name="Miyauchi S."/>
            <person name="Viragh M."/>
            <person name="Kuo A."/>
            <person name="Thoen E."/>
            <person name="Andreopoulos B."/>
            <person name="Lu D."/>
            <person name="Skrede I."/>
            <person name="Drula E."/>
            <person name="Henrissat B."/>
            <person name="Morin E."/>
            <person name="Kohler A."/>
            <person name="Barry K."/>
            <person name="LaButti K."/>
            <person name="Morin E."/>
            <person name="Salamov A."/>
            <person name="Lipzen A."/>
            <person name="Mereny Z."/>
            <person name="Hegedus B."/>
            <person name="Baldrian P."/>
            <person name="Stursova M."/>
            <person name="Weitz H."/>
            <person name="Taylor A."/>
            <person name="Grigoriev I.V."/>
            <person name="Nagy L.G."/>
            <person name="Martin F."/>
            <person name="Kauserud H."/>
        </authorList>
    </citation>
    <scope>NUCLEOTIDE SEQUENCE</scope>
    <source>
        <strain evidence="2">CBHHK188m</strain>
    </source>
</reference>
<protein>
    <recommendedName>
        <fullName evidence="4">Secreted protein</fullName>
    </recommendedName>
</protein>
<sequence>MQLLDFSLLLVALRQICIPRSYCNQNSDASAVYWFGSNRVSLCAHSGPQLEGGEGEGRSNQVRVSRLFSATGGVLVLPSCAVSLSSALPLTIFQRAVTSSTSGIRL</sequence>
<evidence type="ECO:0000313" key="2">
    <source>
        <dbReference type="EMBL" id="KAJ7782381.1"/>
    </source>
</evidence>
<keyword evidence="1" id="KW-0732">Signal</keyword>
<keyword evidence="3" id="KW-1185">Reference proteome</keyword>
<gene>
    <name evidence="2" type="ORF">DFH07DRAFT_790476</name>
</gene>